<sequence>MTTTTPSVPAPRRARLGAVSLILAASLIGTGSLAQAREGDAQAILKSMTDYVGSQTSLEFSFDSSIEVITPQLEKIQFTNSGGALLSRPDKLRAHRTGGYADVELVFDGKTLNVLGKSRNVYAQLDGPESVDALIEALRAGHGIALPGADLLLTNAYEVLTDGILEAKHIGRGIIDGVECEHLAFRNRDTDWQLWVEVGERPIPRKLVITSKTLNSAPQYTLQVKSWKTGVTPAADAFTFTPPKDAQKLEAHELVDLDELPPDAATGDDQ</sequence>
<dbReference type="Proteomes" id="UP000592294">
    <property type="component" value="Unassembled WGS sequence"/>
</dbReference>
<evidence type="ECO:0000313" key="7">
    <source>
        <dbReference type="Proteomes" id="UP000592294"/>
    </source>
</evidence>
<dbReference type="RefSeq" id="WP_176977831.1">
    <property type="nucleotide sequence ID" value="NZ_JABZEO010000016.1"/>
</dbReference>
<organism evidence="6 7">
    <name type="scientific">Allochromatium humboldtianum</name>
    <dbReference type="NCBI Taxonomy" id="504901"/>
    <lineage>
        <taxon>Bacteria</taxon>
        <taxon>Pseudomonadati</taxon>
        <taxon>Pseudomonadota</taxon>
        <taxon>Gammaproteobacteria</taxon>
        <taxon>Chromatiales</taxon>
        <taxon>Chromatiaceae</taxon>
        <taxon>Allochromatium</taxon>
    </lineage>
</organism>
<dbReference type="PIRSF" id="PIRSF012443">
    <property type="entry name" value="UCP012443"/>
    <property type="match status" value="1"/>
</dbReference>
<keyword evidence="3 5" id="KW-0732">Signal</keyword>
<gene>
    <name evidence="6" type="ORF">HW932_17780</name>
</gene>
<comment type="subunit">
    <text evidence="1">Monomer.</text>
</comment>
<keyword evidence="2" id="KW-0813">Transport</keyword>
<evidence type="ECO:0000313" key="6">
    <source>
        <dbReference type="EMBL" id="NVZ11108.1"/>
    </source>
</evidence>
<evidence type="ECO:0000256" key="4">
    <source>
        <dbReference type="ARBA" id="ARBA00022927"/>
    </source>
</evidence>
<dbReference type="InterPro" id="IPR019207">
    <property type="entry name" value="DUF2092"/>
</dbReference>
<feature type="signal peptide" evidence="5">
    <location>
        <begin position="1"/>
        <end position="36"/>
    </location>
</feature>
<evidence type="ECO:0000256" key="5">
    <source>
        <dbReference type="SAM" id="SignalP"/>
    </source>
</evidence>
<dbReference type="Gene3D" id="2.50.20.10">
    <property type="entry name" value="Lipoprotein localisation LolA/LolB/LppX"/>
    <property type="match status" value="1"/>
</dbReference>
<keyword evidence="4" id="KW-0653">Protein transport</keyword>
<name>A0A850RCQ4_9GAMM</name>
<evidence type="ECO:0000256" key="1">
    <source>
        <dbReference type="ARBA" id="ARBA00011245"/>
    </source>
</evidence>
<evidence type="ECO:0000256" key="3">
    <source>
        <dbReference type="ARBA" id="ARBA00022729"/>
    </source>
</evidence>
<dbReference type="EMBL" id="JABZEO010000016">
    <property type="protein sequence ID" value="NVZ11108.1"/>
    <property type="molecule type" value="Genomic_DNA"/>
</dbReference>
<dbReference type="SUPFAM" id="SSF89392">
    <property type="entry name" value="Prokaryotic lipoproteins and lipoprotein localization factors"/>
    <property type="match status" value="1"/>
</dbReference>
<accession>A0A850RCQ4</accession>
<reference evidence="6 7" key="1">
    <citation type="submission" date="2020-06" db="EMBL/GenBank/DDBJ databases">
        <title>Whole-genome sequence of Allochromatium humboldtianum DSM 21881, type strain.</title>
        <authorList>
            <person name="Kyndt J.A."/>
            <person name="Meyer T.E."/>
        </authorList>
    </citation>
    <scope>NUCLEOTIDE SEQUENCE [LARGE SCALE GENOMIC DNA]</scope>
    <source>
        <strain evidence="6 7">DSM 21881</strain>
    </source>
</reference>
<proteinExistence type="predicted"/>
<protein>
    <submittedName>
        <fullName evidence="6">DUF2092 domain-containing protein</fullName>
    </submittedName>
</protein>
<keyword evidence="7" id="KW-1185">Reference proteome</keyword>
<evidence type="ECO:0000256" key="2">
    <source>
        <dbReference type="ARBA" id="ARBA00022448"/>
    </source>
</evidence>
<dbReference type="Pfam" id="PF09865">
    <property type="entry name" value="DUF2092"/>
    <property type="match status" value="1"/>
</dbReference>
<dbReference type="AlphaFoldDB" id="A0A850RCQ4"/>
<dbReference type="GO" id="GO:0015031">
    <property type="term" value="P:protein transport"/>
    <property type="evidence" value="ECO:0007669"/>
    <property type="project" value="UniProtKB-KW"/>
</dbReference>
<feature type="chain" id="PRO_5032503820" evidence="5">
    <location>
        <begin position="37"/>
        <end position="270"/>
    </location>
</feature>
<comment type="caution">
    <text evidence="6">The sequence shown here is derived from an EMBL/GenBank/DDBJ whole genome shotgun (WGS) entry which is preliminary data.</text>
</comment>
<dbReference type="InterPro" id="IPR029046">
    <property type="entry name" value="LolA/LolB/LppX"/>
</dbReference>